<sequence>MDFPEAHPGNPDFRPDHAVACAARTPTLADEERSLELHALLAVQADGRARLTDDQVRRDALRQLRISELAFSVTKIAAATFLLRFSDPALRTAALVSRGIKVGHTNLHLRPWTRQFGAAASKIRYRVRLCLEGVPPHAWQCEVVAPLFSQPSFVDRICDKRYKENEKECFCLVVD</sequence>
<accession>A0A8T0NNN5</accession>
<dbReference type="Proteomes" id="UP000823388">
    <property type="component" value="Chromosome 9K"/>
</dbReference>
<organism evidence="1 2">
    <name type="scientific">Panicum virgatum</name>
    <name type="common">Blackwell switchgrass</name>
    <dbReference type="NCBI Taxonomy" id="38727"/>
    <lineage>
        <taxon>Eukaryota</taxon>
        <taxon>Viridiplantae</taxon>
        <taxon>Streptophyta</taxon>
        <taxon>Embryophyta</taxon>
        <taxon>Tracheophyta</taxon>
        <taxon>Spermatophyta</taxon>
        <taxon>Magnoliopsida</taxon>
        <taxon>Liliopsida</taxon>
        <taxon>Poales</taxon>
        <taxon>Poaceae</taxon>
        <taxon>PACMAD clade</taxon>
        <taxon>Panicoideae</taxon>
        <taxon>Panicodae</taxon>
        <taxon>Paniceae</taxon>
        <taxon>Panicinae</taxon>
        <taxon>Panicum</taxon>
        <taxon>Panicum sect. Hiantes</taxon>
    </lineage>
</organism>
<dbReference type="InterPro" id="IPR053253">
    <property type="entry name" value="Sex_diff_modulator"/>
</dbReference>
<dbReference type="EMBL" id="CM029053">
    <property type="protein sequence ID" value="KAG2550458.1"/>
    <property type="molecule type" value="Genomic_DNA"/>
</dbReference>
<reference evidence="1 2" key="1">
    <citation type="submission" date="2020-05" db="EMBL/GenBank/DDBJ databases">
        <title>WGS assembly of Panicum virgatum.</title>
        <authorList>
            <person name="Lovell J.T."/>
            <person name="Jenkins J."/>
            <person name="Shu S."/>
            <person name="Juenger T.E."/>
            <person name="Schmutz J."/>
        </authorList>
    </citation>
    <scope>NUCLEOTIDE SEQUENCE [LARGE SCALE GENOMIC DNA]</scope>
    <source>
        <strain evidence="2">cv. AP13</strain>
    </source>
</reference>
<dbReference type="AlphaFoldDB" id="A0A8T0NNN5"/>
<name>A0A8T0NNN5_PANVG</name>
<keyword evidence="2" id="KW-1185">Reference proteome</keyword>
<evidence type="ECO:0000313" key="1">
    <source>
        <dbReference type="EMBL" id="KAG2550458.1"/>
    </source>
</evidence>
<dbReference type="PANTHER" id="PTHR33087">
    <property type="entry name" value="OS07G0539200 PROTEIN"/>
    <property type="match status" value="1"/>
</dbReference>
<proteinExistence type="predicted"/>
<protein>
    <submittedName>
        <fullName evidence="1">Uncharacterized protein</fullName>
    </submittedName>
</protein>
<comment type="caution">
    <text evidence="1">The sequence shown here is derived from an EMBL/GenBank/DDBJ whole genome shotgun (WGS) entry which is preliminary data.</text>
</comment>
<evidence type="ECO:0000313" key="2">
    <source>
        <dbReference type="Proteomes" id="UP000823388"/>
    </source>
</evidence>
<gene>
    <name evidence="1" type="ORF">PVAP13_9KG340996</name>
</gene>
<dbReference type="PANTHER" id="PTHR33087:SF31">
    <property type="entry name" value="OS06G0482850 PROTEIN"/>
    <property type="match status" value="1"/>
</dbReference>